<evidence type="ECO:0000313" key="1">
    <source>
        <dbReference type="EMBL" id="QOX61947.1"/>
    </source>
</evidence>
<sequence>MDIKKEFEKNRERFISDLQGLIRIPSVATEADGAYPFGKEVQRAFSYMLDLGKSMGFEVKNVDHYGGHIDFPGSEDGIMAVVGHIDVVPEGDEWTYDPFGGTIEGDWIVGRGAQDDKGPTMAGLYAMKVLKDLGFQPKKTVRLILGLDEEACWDGMRYYLQHEKAPDFGIVPDADFPLVQCEKGLLQLDLVKDCTEGTSLTGTERLVLESVEGGTAPNVVAGHADMVITGTETELNEVCQKINMEAKQKGYEIKMISDEVRLTVSVKGEPAHAAVPERGENAISMALDLIRDIRFANEDANHLMNFYHDKIGFHLDGSRIGCNMEDELSGALTFNVGGIVFNSAETRITVDIRYPVTASQEAVCEGLEAAIRESGFKLEVFDHIRSIYQESCNPVVKTLIETYREISGDMETKPSVIGGATFARAIPNCMAFGALFPGDPELEHQKDEKVQISQMIKAGTIYAEAIYRLTK</sequence>
<keyword evidence="2" id="KW-1185">Reference proteome</keyword>
<reference evidence="1" key="1">
    <citation type="submission" date="2019-08" db="EMBL/GenBank/DDBJ databases">
        <title>Genome sequence of Clostridiales bacterium MT110.</title>
        <authorList>
            <person name="Cao J."/>
        </authorList>
    </citation>
    <scope>NUCLEOTIDE SEQUENCE</scope>
    <source>
        <strain evidence="1">MT110</strain>
    </source>
</reference>
<gene>
    <name evidence="1" type="primary">pepV</name>
    <name evidence="1" type="ORF">FRZ06_00535</name>
</gene>
<name>A0ACD1A6F2_9FIRM</name>
<organism evidence="1 2">
    <name type="scientific">Anoxybacterium hadale</name>
    <dbReference type="NCBI Taxonomy" id="3408580"/>
    <lineage>
        <taxon>Bacteria</taxon>
        <taxon>Bacillati</taxon>
        <taxon>Bacillota</taxon>
        <taxon>Clostridia</taxon>
        <taxon>Peptostreptococcales</taxon>
        <taxon>Anaerovoracaceae</taxon>
        <taxon>Anoxybacterium</taxon>
    </lineage>
</organism>
<accession>A0ACD1A6F2</accession>
<dbReference type="EMBL" id="CP042469">
    <property type="protein sequence ID" value="QOX61947.1"/>
    <property type="molecule type" value="Genomic_DNA"/>
</dbReference>
<proteinExistence type="predicted"/>
<protein>
    <submittedName>
        <fullName evidence="1">Dipeptidase PepV</fullName>
    </submittedName>
</protein>
<dbReference type="Proteomes" id="UP000594014">
    <property type="component" value="Chromosome"/>
</dbReference>
<evidence type="ECO:0000313" key="2">
    <source>
        <dbReference type="Proteomes" id="UP000594014"/>
    </source>
</evidence>